<sequence>MPELTLQRTRYQAQGYTEPLGDLGLDMMLIPAGEFLMGSPADEPERRDNEGPQHRVSVPSLFMGRFPVTQAQWKFVVGLPQQELELKPEPSSFKGGDRPVEQVNWHEAVEFCARLAEYTQRPYRLPSEAEWEYACRAGTTTPFHFGETISPELANYDGTSAFADGPKGEYREETTSVGGFQVANDFGLYDMHGNVWEWCQDVWHNKRDGAPTNGSAWSEGGDQSRRVVHGGSWLGSPWRCRSACRSGFTVTDRLVDAGFRVCCSARGFS</sequence>
<dbReference type="AlphaFoldDB" id="A0A0C1Y8F6"/>
<dbReference type="SUPFAM" id="SSF56436">
    <property type="entry name" value="C-type lectin-like"/>
    <property type="match status" value="1"/>
</dbReference>
<evidence type="ECO:0000256" key="1">
    <source>
        <dbReference type="SAM" id="MobiDB-lite"/>
    </source>
</evidence>
<organism evidence="3">
    <name type="scientific">Lyngbya confervoides BDU141951</name>
    <dbReference type="NCBI Taxonomy" id="1574623"/>
    <lineage>
        <taxon>Bacteria</taxon>
        <taxon>Bacillati</taxon>
        <taxon>Cyanobacteriota</taxon>
        <taxon>Cyanophyceae</taxon>
        <taxon>Oscillatoriophycideae</taxon>
        <taxon>Oscillatoriales</taxon>
        <taxon>Microcoleaceae</taxon>
        <taxon>Lyngbya</taxon>
    </lineage>
</organism>
<gene>
    <name evidence="3" type="ORF">QQ91_016505</name>
</gene>
<dbReference type="GO" id="GO:0120147">
    <property type="term" value="F:formylglycine-generating oxidase activity"/>
    <property type="evidence" value="ECO:0007669"/>
    <property type="project" value="TreeGrafter"/>
</dbReference>
<dbReference type="Pfam" id="PF03781">
    <property type="entry name" value="FGE-sulfatase"/>
    <property type="match status" value="1"/>
</dbReference>
<dbReference type="EMBL" id="JTHE02000003">
    <property type="protein sequence ID" value="NEV68712.1"/>
    <property type="molecule type" value="Genomic_DNA"/>
</dbReference>
<protein>
    <submittedName>
        <fullName evidence="3">Formylglycine-generating enzyme family protein</fullName>
    </submittedName>
</protein>
<name>A0A0C1Y8F6_9CYAN</name>
<dbReference type="PANTHER" id="PTHR23150:SF19">
    <property type="entry name" value="FORMYLGLYCINE-GENERATING ENZYME"/>
    <property type="match status" value="1"/>
</dbReference>
<dbReference type="InterPro" id="IPR042095">
    <property type="entry name" value="SUMF_sf"/>
</dbReference>
<dbReference type="InterPro" id="IPR016187">
    <property type="entry name" value="CTDL_fold"/>
</dbReference>
<comment type="caution">
    <text evidence="3">The sequence shown here is derived from an EMBL/GenBank/DDBJ whole genome shotgun (WGS) entry which is preliminary data.</text>
</comment>
<evidence type="ECO:0000259" key="2">
    <source>
        <dbReference type="Pfam" id="PF03781"/>
    </source>
</evidence>
<dbReference type="Gene3D" id="3.90.1580.10">
    <property type="entry name" value="paralog of FGE (formylglycine-generating enzyme)"/>
    <property type="match status" value="1"/>
</dbReference>
<feature type="domain" description="Sulfatase-modifying factor enzyme-like" evidence="2">
    <location>
        <begin position="26"/>
        <end position="261"/>
    </location>
</feature>
<dbReference type="InterPro" id="IPR051043">
    <property type="entry name" value="Sulfatase_Mod_Factor_Kinase"/>
</dbReference>
<proteinExistence type="predicted"/>
<accession>A0A0C1Y8F6</accession>
<evidence type="ECO:0000313" key="3">
    <source>
        <dbReference type="EMBL" id="NEV68712.1"/>
    </source>
</evidence>
<reference evidence="3" key="1">
    <citation type="submission" date="2014-11" db="EMBL/GenBank/DDBJ databases">
        <authorList>
            <person name="Malar M.C."/>
            <person name="Sen D."/>
            <person name="Tripathy S."/>
        </authorList>
    </citation>
    <scope>NUCLEOTIDE SEQUENCE</scope>
    <source>
        <strain evidence="3">BDU141951</strain>
    </source>
</reference>
<dbReference type="PANTHER" id="PTHR23150">
    <property type="entry name" value="SULFATASE MODIFYING FACTOR 1, 2"/>
    <property type="match status" value="1"/>
</dbReference>
<feature type="region of interest" description="Disordered" evidence="1">
    <location>
        <begin position="36"/>
        <end position="56"/>
    </location>
</feature>
<reference evidence="3" key="3">
    <citation type="submission" date="2020-02" db="EMBL/GenBank/DDBJ databases">
        <authorList>
            <person name="Sarangi A.N."/>
            <person name="Ghosh S."/>
            <person name="Mukherjee M."/>
            <person name="Tripathy S."/>
        </authorList>
    </citation>
    <scope>NUCLEOTIDE SEQUENCE</scope>
    <source>
        <strain evidence="3">BDU141951</strain>
    </source>
</reference>
<reference evidence="3" key="2">
    <citation type="journal article" date="2015" name="Genome Announc.">
        <title>Draft Genome Sequence of Filamentous Marine Cyanobacterium Lyngbya confervoides Strain BDU141951.</title>
        <authorList>
            <person name="Chandrababunaidu M.M."/>
            <person name="Sen D."/>
            <person name="Tripathy S."/>
        </authorList>
    </citation>
    <scope>NUCLEOTIDE SEQUENCE</scope>
    <source>
        <strain evidence="3">BDU141951</strain>
    </source>
</reference>
<feature type="compositionally biased region" description="Basic and acidic residues" evidence="1">
    <location>
        <begin position="43"/>
        <end position="53"/>
    </location>
</feature>
<dbReference type="InterPro" id="IPR005532">
    <property type="entry name" value="SUMF_dom"/>
</dbReference>